<feature type="domain" description="S1 motif" evidence="2">
    <location>
        <begin position="687"/>
        <end position="753"/>
    </location>
</feature>
<dbReference type="Gene3D" id="1.10.3500.10">
    <property type="entry name" value="Tex N-terminal region-like"/>
    <property type="match status" value="1"/>
</dbReference>
<dbReference type="InterPro" id="IPR012337">
    <property type="entry name" value="RNaseH-like_sf"/>
</dbReference>
<feature type="compositionally biased region" description="Low complexity" evidence="1">
    <location>
        <begin position="821"/>
        <end position="832"/>
    </location>
</feature>
<feature type="region of interest" description="Disordered" evidence="1">
    <location>
        <begin position="752"/>
        <end position="866"/>
    </location>
</feature>
<dbReference type="InterPro" id="IPR006641">
    <property type="entry name" value="YqgF/RNaseH-like_dom"/>
</dbReference>
<dbReference type="Pfam" id="PF16921">
    <property type="entry name" value="Tex_YqgF"/>
    <property type="match status" value="1"/>
</dbReference>
<dbReference type="AlphaFoldDB" id="A0A8J6C322"/>
<organism evidence="3 4">
    <name type="scientific">Diacronema lutheri</name>
    <name type="common">Unicellular marine alga</name>
    <name type="synonym">Monochrysis lutheri</name>
    <dbReference type="NCBI Taxonomy" id="2081491"/>
    <lineage>
        <taxon>Eukaryota</taxon>
        <taxon>Haptista</taxon>
        <taxon>Haptophyta</taxon>
        <taxon>Pavlovophyceae</taxon>
        <taxon>Pavlovales</taxon>
        <taxon>Pavlovaceae</taxon>
        <taxon>Diacronema</taxon>
    </lineage>
</organism>
<dbReference type="Gene3D" id="3.30.420.140">
    <property type="entry name" value="YqgF/RNase H-like domain"/>
    <property type="match status" value="1"/>
</dbReference>
<evidence type="ECO:0000313" key="4">
    <source>
        <dbReference type="Proteomes" id="UP000751190"/>
    </source>
</evidence>
<dbReference type="InterPro" id="IPR037027">
    <property type="entry name" value="YqgF/RNaseH-like_dom_sf"/>
</dbReference>
<reference evidence="3" key="1">
    <citation type="submission" date="2021-05" db="EMBL/GenBank/DDBJ databases">
        <title>The genome of the haptophyte Pavlova lutheri (Diacronema luteri, Pavlovales) - a model for lipid biosynthesis in eukaryotic algae.</title>
        <authorList>
            <person name="Hulatt C.J."/>
            <person name="Posewitz M.C."/>
        </authorList>
    </citation>
    <scope>NUCLEOTIDE SEQUENCE</scope>
    <source>
        <strain evidence="3">NIVA-4/92</strain>
    </source>
</reference>
<feature type="compositionally biased region" description="Low complexity" evidence="1">
    <location>
        <begin position="765"/>
        <end position="792"/>
    </location>
</feature>
<dbReference type="Gene3D" id="1.10.150.310">
    <property type="entry name" value="Tex RuvX-like domain-like"/>
    <property type="match status" value="1"/>
</dbReference>
<dbReference type="SUPFAM" id="SSF158832">
    <property type="entry name" value="Tex N-terminal region-like"/>
    <property type="match status" value="1"/>
</dbReference>
<dbReference type="InterPro" id="IPR041692">
    <property type="entry name" value="HHH_9"/>
</dbReference>
<dbReference type="InterPro" id="IPR032639">
    <property type="entry name" value="Tex_YqgF"/>
</dbReference>
<keyword evidence="4" id="KW-1185">Reference proteome</keyword>
<dbReference type="Pfam" id="PF22706">
    <property type="entry name" value="Tex_central_region"/>
    <property type="match status" value="1"/>
</dbReference>
<dbReference type="PANTHER" id="PTHR10724:SF10">
    <property type="entry name" value="S1 RNA-BINDING DOMAIN-CONTAINING PROTEIN 1"/>
    <property type="match status" value="1"/>
</dbReference>
<dbReference type="PROSITE" id="PS50126">
    <property type="entry name" value="S1"/>
    <property type="match status" value="1"/>
</dbReference>
<dbReference type="Pfam" id="PF00575">
    <property type="entry name" value="S1"/>
    <property type="match status" value="1"/>
</dbReference>
<dbReference type="GO" id="GO:0003735">
    <property type="term" value="F:structural constituent of ribosome"/>
    <property type="evidence" value="ECO:0007669"/>
    <property type="project" value="TreeGrafter"/>
</dbReference>
<accession>A0A8J6C322</accession>
<dbReference type="SUPFAM" id="SSF47781">
    <property type="entry name" value="RuvA domain 2-like"/>
    <property type="match status" value="1"/>
</dbReference>
<dbReference type="InterPro" id="IPR010994">
    <property type="entry name" value="RuvA_2-like"/>
</dbReference>
<dbReference type="PANTHER" id="PTHR10724">
    <property type="entry name" value="30S RIBOSOMAL PROTEIN S1"/>
    <property type="match status" value="1"/>
</dbReference>
<evidence type="ECO:0000256" key="1">
    <source>
        <dbReference type="SAM" id="MobiDB-lite"/>
    </source>
</evidence>
<proteinExistence type="predicted"/>
<dbReference type="Pfam" id="PF12836">
    <property type="entry name" value="HHH_3"/>
    <property type="match status" value="1"/>
</dbReference>
<name>A0A8J6C322_DIALT</name>
<dbReference type="InterPro" id="IPR050437">
    <property type="entry name" value="Ribos_protein_bS1-like"/>
</dbReference>
<dbReference type="Gene3D" id="2.40.50.140">
    <property type="entry name" value="Nucleic acid-binding proteins"/>
    <property type="match status" value="1"/>
</dbReference>
<dbReference type="InterPro" id="IPR012340">
    <property type="entry name" value="NA-bd_OB-fold"/>
</dbReference>
<dbReference type="Proteomes" id="UP000751190">
    <property type="component" value="Unassembled WGS sequence"/>
</dbReference>
<dbReference type="GO" id="GO:0006412">
    <property type="term" value="P:translation"/>
    <property type="evidence" value="ECO:0007669"/>
    <property type="project" value="TreeGrafter"/>
</dbReference>
<dbReference type="Pfam" id="PF09371">
    <property type="entry name" value="Tex_N"/>
    <property type="match status" value="1"/>
</dbReference>
<comment type="caution">
    <text evidence="3">The sequence shown here is derived from an EMBL/GenBank/DDBJ whole genome shotgun (WGS) entry which is preliminary data.</text>
</comment>
<sequence>MVVAQAVAASIAKTAGCALWQVVAASSLLKEGASVPFVARYRAHLTGGLEPAQLRTIEGAQREAAEVHKRREAIERALREREPPMLTDALREQLRAAPTLRELEALYEPYRKARDTLAARAHEAGVGALAAALWRGELRSDAALESGLRAASCPPADAETHLVHALSEHVLLDGGARAAADEAYACHGVVRARVASKTTAADAEAFAHYADFEMPLRRVRPHVWLALHRGAERGALSVSVALPAGAASGGEADAGVGALRAVERSIGALRALPPGSARARVLRRAAGDAWARLLVRSAAARARRSALEHARREAVGVFAANLSQLLRTPPVQLPAAAATAAVLGIDPGLASGHKCAVVDARTGALLASATVRALDGGGREAEERPPPADAVHALRALIERHAVALVAVGDGKGTALAQRAVALAMAGTCCSSFTLVPEAGASAFSASALADAELPHVPVAERGAVSLARRVLDPLAELVKVPPSALGVGLYQKDVKEAELSAALRAVVEDAVADVGVDVNSASAQLLAAVPGLSARTAAAIRSRVESGGPLRSRAQLLQVKGVGRVAFQNCAGFLRVAPAQPGAALPDEPLDATRVHPEAYAAALAALAAVGADVRALAAGMPLPAAAAAELRARAASLPDGEAAAEARALAALLCDPLLAGDARRLLGEAPTLRARALSLADLAPGMRLRATVRNLTPFGAFCDVGAGTDGLLHSSQWRGAGGEGRLHVGARVAVRVLEVSVQRKRIALALDDDGGGGDRRACARTPATARAPRADGAQPAPPGVHAAVAPRSRVKRTLSGARHPAPAPAGPRAAKRPRAMGGVCARAPRAAPTPPDATAHGGERASPPAPAGSRKRPIDLGGLE</sequence>
<dbReference type="GO" id="GO:0003729">
    <property type="term" value="F:mRNA binding"/>
    <property type="evidence" value="ECO:0007669"/>
    <property type="project" value="TreeGrafter"/>
</dbReference>
<dbReference type="OrthoDB" id="995477at2759"/>
<dbReference type="EMBL" id="JAGTXO010000046">
    <property type="protein sequence ID" value="KAG8458949.1"/>
    <property type="molecule type" value="Genomic_DNA"/>
</dbReference>
<dbReference type="SUPFAM" id="SSF53098">
    <property type="entry name" value="Ribonuclease H-like"/>
    <property type="match status" value="1"/>
</dbReference>
<evidence type="ECO:0000259" key="2">
    <source>
        <dbReference type="PROSITE" id="PS50126"/>
    </source>
</evidence>
<evidence type="ECO:0000313" key="3">
    <source>
        <dbReference type="EMBL" id="KAG8458949.1"/>
    </source>
</evidence>
<dbReference type="InterPro" id="IPR023319">
    <property type="entry name" value="Tex-like_HTH_dom_sf"/>
</dbReference>
<dbReference type="OMA" id="RWAWRTR"/>
<dbReference type="InterPro" id="IPR018974">
    <property type="entry name" value="Tex-like_N"/>
</dbReference>
<dbReference type="SMART" id="SM00732">
    <property type="entry name" value="YqgFc"/>
    <property type="match status" value="1"/>
</dbReference>
<dbReference type="Gene3D" id="1.10.10.650">
    <property type="entry name" value="RuvA domain 2-like"/>
    <property type="match status" value="1"/>
</dbReference>
<dbReference type="SUPFAM" id="SSF50249">
    <property type="entry name" value="Nucleic acid-binding proteins"/>
    <property type="match status" value="1"/>
</dbReference>
<dbReference type="Pfam" id="PF17674">
    <property type="entry name" value="HHH_9"/>
    <property type="match status" value="1"/>
</dbReference>
<dbReference type="InterPro" id="IPR023323">
    <property type="entry name" value="Tex-like_dom_sf"/>
</dbReference>
<dbReference type="GO" id="GO:0006139">
    <property type="term" value="P:nucleobase-containing compound metabolic process"/>
    <property type="evidence" value="ECO:0007669"/>
    <property type="project" value="InterPro"/>
</dbReference>
<protein>
    <recommendedName>
        <fullName evidence="2">S1 motif domain-containing protein</fullName>
    </recommendedName>
</protein>
<dbReference type="InterPro" id="IPR055179">
    <property type="entry name" value="Tex-like_central_region"/>
</dbReference>
<dbReference type="SMART" id="SM00316">
    <property type="entry name" value="S1"/>
    <property type="match status" value="1"/>
</dbReference>
<dbReference type="InterPro" id="IPR003029">
    <property type="entry name" value="S1_domain"/>
</dbReference>
<gene>
    <name evidence="3" type="ORF">KFE25_004283</name>
</gene>